<dbReference type="Pfam" id="PF02734">
    <property type="entry name" value="Dak2"/>
    <property type="match status" value="1"/>
</dbReference>
<dbReference type="Proteomes" id="UP001236559">
    <property type="component" value="Unassembled WGS sequence"/>
</dbReference>
<dbReference type="SUPFAM" id="SSF101473">
    <property type="entry name" value="DhaL-like"/>
    <property type="match status" value="1"/>
</dbReference>
<name>A0ABU0ASY0_9FIRM</name>
<dbReference type="SMART" id="SM01120">
    <property type="entry name" value="Dak2"/>
    <property type="match status" value="1"/>
</dbReference>
<dbReference type="NCBIfam" id="TIGR02365">
    <property type="entry name" value="dha_L_ycgS"/>
    <property type="match status" value="1"/>
</dbReference>
<comment type="caution">
    <text evidence="4">The sequence shown here is derived from an EMBL/GenBank/DDBJ whole genome shotgun (WGS) entry which is preliminary data.</text>
</comment>
<dbReference type="EMBL" id="JAUSTN010000002">
    <property type="protein sequence ID" value="MDQ0274378.1"/>
    <property type="molecule type" value="Genomic_DNA"/>
</dbReference>
<evidence type="ECO:0000313" key="5">
    <source>
        <dbReference type="Proteomes" id="UP001236559"/>
    </source>
</evidence>
<dbReference type="InterPro" id="IPR050861">
    <property type="entry name" value="Dihydroxyacetone_Kinase"/>
</dbReference>
<dbReference type="PROSITE" id="PS51480">
    <property type="entry name" value="DHAL"/>
    <property type="match status" value="1"/>
</dbReference>
<protein>
    <submittedName>
        <fullName evidence="4">Dihydroxyacetone kinase-like protein</fullName>
        <ecNumber evidence="4">2.7.1.-</ecNumber>
    </submittedName>
</protein>
<keyword evidence="1 4" id="KW-0808">Transferase</keyword>
<proteinExistence type="predicted"/>
<evidence type="ECO:0000256" key="2">
    <source>
        <dbReference type="ARBA" id="ARBA00022777"/>
    </source>
</evidence>
<keyword evidence="2" id="KW-0418">Kinase</keyword>
<gene>
    <name evidence="4" type="ORF">J2S72_000386</name>
</gene>
<evidence type="ECO:0000313" key="4">
    <source>
        <dbReference type="EMBL" id="MDQ0274378.1"/>
    </source>
</evidence>
<dbReference type="InterPro" id="IPR012737">
    <property type="entry name" value="DhaK_L_YcgS"/>
</dbReference>
<feature type="domain" description="DhaL" evidence="3">
    <location>
        <begin position="6"/>
        <end position="207"/>
    </location>
</feature>
<dbReference type="PANTHER" id="PTHR28629:SF4">
    <property type="entry name" value="TRIOKINASE_FMN CYCLASE"/>
    <property type="match status" value="1"/>
</dbReference>
<dbReference type="PANTHER" id="PTHR28629">
    <property type="entry name" value="TRIOKINASE/FMN CYCLASE"/>
    <property type="match status" value="1"/>
</dbReference>
<dbReference type="GO" id="GO:0016740">
    <property type="term" value="F:transferase activity"/>
    <property type="evidence" value="ECO:0007669"/>
    <property type="project" value="UniProtKB-KW"/>
</dbReference>
<keyword evidence="5" id="KW-1185">Reference proteome</keyword>
<evidence type="ECO:0000259" key="3">
    <source>
        <dbReference type="PROSITE" id="PS51480"/>
    </source>
</evidence>
<sequence>MKINTIDYLKYIENVYEKLQNNREYVTNLDLATGDGDHWNNMNIGFGDLLKNSEKYKDLPMDQLFKNIGMTMMSKIGGSSGVLYGGAYLAAAKTLKGKEEFDLEDIYLALKTMVEDMKKRGKTEVGSKTMIDALNPAVEELEKHLNSKEEDLVKIFENVKNAAINGAESTKDMPAIRGRASYQKDKGIGHLDPGAVTMAYQIELLCDYILNNKIGK</sequence>
<dbReference type="EC" id="2.7.1.-" evidence="4"/>
<dbReference type="Gene3D" id="1.25.40.340">
    <property type="match status" value="1"/>
</dbReference>
<dbReference type="InterPro" id="IPR036117">
    <property type="entry name" value="DhaL_dom_sf"/>
</dbReference>
<dbReference type="RefSeq" id="WP_307494889.1">
    <property type="nucleotide sequence ID" value="NZ_JAUSTN010000002.1"/>
</dbReference>
<accession>A0ABU0ASY0</accession>
<organism evidence="4 5">
    <name type="scientific">Peptoniphilus koenoeneniae</name>
    <dbReference type="NCBI Taxonomy" id="507751"/>
    <lineage>
        <taxon>Bacteria</taxon>
        <taxon>Bacillati</taxon>
        <taxon>Bacillota</taxon>
        <taxon>Tissierellia</taxon>
        <taxon>Tissierellales</taxon>
        <taxon>Peptoniphilaceae</taxon>
        <taxon>Peptoniphilus</taxon>
    </lineage>
</organism>
<evidence type="ECO:0000256" key="1">
    <source>
        <dbReference type="ARBA" id="ARBA00022679"/>
    </source>
</evidence>
<dbReference type="InterPro" id="IPR004007">
    <property type="entry name" value="DhaL_dom"/>
</dbReference>
<reference evidence="4 5" key="1">
    <citation type="submission" date="2023-07" db="EMBL/GenBank/DDBJ databases">
        <title>Genomic Encyclopedia of Type Strains, Phase IV (KMG-IV): sequencing the most valuable type-strain genomes for metagenomic binning, comparative biology and taxonomic classification.</title>
        <authorList>
            <person name="Goeker M."/>
        </authorList>
    </citation>
    <scope>NUCLEOTIDE SEQUENCE [LARGE SCALE GENOMIC DNA]</scope>
    <source>
        <strain evidence="4 5">DSM 22616</strain>
    </source>
</reference>